<feature type="DNA-binding region" description="H-T-H motif" evidence="4">
    <location>
        <begin position="21"/>
        <end position="40"/>
    </location>
</feature>
<dbReference type="AlphaFoldDB" id="A0A2P8D7Q6"/>
<dbReference type="Proteomes" id="UP000240572">
    <property type="component" value="Unassembled WGS sequence"/>
</dbReference>
<dbReference type="GO" id="GO:0000976">
    <property type="term" value="F:transcription cis-regulatory region binding"/>
    <property type="evidence" value="ECO:0007669"/>
    <property type="project" value="TreeGrafter"/>
</dbReference>
<keyword evidence="7" id="KW-1185">Reference proteome</keyword>
<evidence type="ECO:0000256" key="3">
    <source>
        <dbReference type="ARBA" id="ARBA00023163"/>
    </source>
</evidence>
<dbReference type="Gene3D" id="1.10.357.10">
    <property type="entry name" value="Tetracycline Repressor, domain 2"/>
    <property type="match status" value="1"/>
</dbReference>
<organism evidence="6 7">
    <name type="scientific">Taibaiella chishuiensis</name>
    <dbReference type="NCBI Taxonomy" id="1434707"/>
    <lineage>
        <taxon>Bacteria</taxon>
        <taxon>Pseudomonadati</taxon>
        <taxon>Bacteroidota</taxon>
        <taxon>Chitinophagia</taxon>
        <taxon>Chitinophagales</taxon>
        <taxon>Chitinophagaceae</taxon>
        <taxon>Taibaiella</taxon>
    </lineage>
</organism>
<dbReference type="InterPro" id="IPR050109">
    <property type="entry name" value="HTH-type_TetR-like_transc_reg"/>
</dbReference>
<evidence type="ECO:0000256" key="2">
    <source>
        <dbReference type="ARBA" id="ARBA00023125"/>
    </source>
</evidence>
<evidence type="ECO:0000313" key="6">
    <source>
        <dbReference type="EMBL" id="PSK93238.1"/>
    </source>
</evidence>
<dbReference type="InterPro" id="IPR001647">
    <property type="entry name" value="HTH_TetR"/>
</dbReference>
<evidence type="ECO:0000256" key="4">
    <source>
        <dbReference type="PROSITE-ProRule" id="PRU00335"/>
    </source>
</evidence>
<keyword evidence="1" id="KW-0805">Transcription regulation</keyword>
<accession>A0A2P8D7Q6</accession>
<protein>
    <submittedName>
        <fullName evidence="6">TetR family transcriptional regulator</fullName>
    </submittedName>
</protein>
<dbReference type="SUPFAM" id="SSF46689">
    <property type="entry name" value="Homeodomain-like"/>
    <property type="match status" value="1"/>
</dbReference>
<keyword evidence="2 4" id="KW-0238">DNA-binding</keyword>
<dbReference type="PANTHER" id="PTHR30055:SF234">
    <property type="entry name" value="HTH-TYPE TRANSCRIPTIONAL REGULATOR BETI"/>
    <property type="match status" value="1"/>
</dbReference>
<name>A0A2P8D7Q6_9BACT</name>
<sequence length="178" mass="20339">MAKQKIIDAAIAVLNEDFSAPLDKIAAKAELSRRTLHRYFRDRAELLEACRVDMMHTWQTAMMAACRQGKDPVLQLELMLYAGIDCGEKYAFLDTLQEQAPATTQDKAYAAARDNWFRHVPALQRKGMISKELTVPWIRILFVQMIRSTIQALRSGSVVPNDIKKMAWYSFRRSIGMA</sequence>
<proteinExistence type="predicted"/>
<dbReference type="PANTHER" id="PTHR30055">
    <property type="entry name" value="HTH-TYPE TRANSCRIPTIONAL REGULATOR RUTR"/>
    <property type="match status" value="1"/>
</dbReference>
<dbReference type="Pfam" id="PF00440">
    <property type="entry name" value="TetR_N"/>
    <property type="match status" value="1"/>
</dbReference>
<dbReference type="EMBL" id="PYGD01000002">
    <property type="protein sequence ID" value="PSK93238.1"/>
    <property type="molecule type" value="Genomic_DNA"/>
</dbReference>
<comment type="caution">
    <text evidence="6">The sequence shown here is derived from an EMBL/GenBank/DDBJ whole genome shotgun (WGS) entry which is preliminary data.</text>
</comment>
<dbReference type="GO" id="GO:0003700">
    <property type="term" value="F:DNA-binding transcription factor activity"/>
    <property type="evidence" value="ECO:0007669"/>
    <property type="project" value="TreeGrafter"/>
</dbReference>
<feature type="domain" description="HTH tetR-type" evidence="5">
    <location>
        <begin position="1"/>
        <end position="58"/>
    </location>
</feature>
<dbReference type="InterPro" id="IPR009057">
    <property type="entry name" value="Homeodomain-like_sf"/>
</dbReference>
<evidence type="ECO:0000313" key="7">
    <source>
        <dbReference type="Proteomes" id="UP000240572"/>
    </source>
</evidence>
<dbReference type="RefSeq" id="WP_181358387.1">
    <property type="nucleotide sequence ID" value="NZ_PYGD01000002.1"/>
</dbReference>
<keyword evidence="3" id="KW-0804">Transcription</keyword>
<evidence type="ECO:0000259" key="5">
    <source>
        <dbReference type="PROSITE" id="PS50977"/>
    </source>
</evidence>
<evidence type="ECO:0000256" key="1">
    <source>
        <dbReference type="ARBA" id="ARBA00023015"/>
    </source>
</evidence>
<dbReference type="PROSITE" id="PS50977">
    <property type="entry name" value="HTH_TETR_2"/>
    <property type="match status" value="1"/>
</dbReference>
<gene>
    <name evidence="6" type="ORF">B0I18_102208</name>
</gene>
<reference evidence="6 7" key="1">
    <citation type="submission" date="2018-03" db="EMBL/GenBank/DDBJ databases">
        <title>Genomic Encyclopedia of Type Strains, Phase III (KMG-III): the genomes of soil and plant-associated and newly described type strains.</title>
        <authorList>
            <person name="Whitman W."/>
        </authorList>
    </citation>
    <scope>NUCLEOTIDE SEQUENCE [LARGE SCALE GENOMIC DNA]</scope>
    <source>
        <strain evidence="6 7">CGMCC 1.12700</strain>
    </source>
</reference>